<name>A0A8S1H5Z7_9PELO</name>
<keyword evidence="3" id="KW-1185">Reference proteome</keyword>
<gene>
    <name evidence="2" type="ORF">CAUJ_LOCUS4779</name>
</gene>
<accession>A0A8S1H5Z7</accession>
<proteinExistence type="predicted"/>
<dbReference type="Proteomes" id="UP000835052">
    <property type="component" value="Unassembled WGS sequence"/>
</dbReference>
<dbReference type="OrthoDB" id="5825387at2759"/>
<evidence type="ECO:0000313" key="3">
    <source>
        <dbReference type="Proteomes" id="UP000835052"/>
    </source>
</evidence>
<sequence>MFPDLKGEGGGARGGTRSVRARRNLGNLDGVFCTRRSPLEQADVGLRRLTDLITRGRTHLFLHQKTSAAYKGPGVESHAAMLFFSQLLPSISLILVLNIHLTLASRNHNIDSHTVEILLHEIRKRLQIAPETPLTQDDPSIANNEVEEGSGQEHPIMGITGVPLLTTTTDRFPTPSPDLESSGETMEREQLEQFTLTKMKQLADLEHKDRLIVNHQATINMLRGLDVQGSSGGYHRALSGGYLPPHTYDPHNVNWFSYGDDSDRKKNAAIAQFRRVMSN</sequence>
<dbReference type="AlphaFoldDB" id="A0A8S1H5Z7"/>
<protein>
    <submittedName>
        <fullName evidence="2">Uncharacterized protein</fullName>
    </submittedName>
</protein>
<feature type="region of interest" description="Disordered" evidence="1">
    <location>
        <begin position="133"/>
        <end position="156"/>
    </location>
</feature>
<reference evidence="2" key="1">
    <citation type="submission" date="2020-10" db="EMBL/GenBank/DDBJ databases">
        <authorList>
            <person name="Kikuchi T."/>
        </authorList>
    </citation>
    <scope>NUCLEOTIDE SEQUENCE</scope>
    <source>
        <strain evidence="2">NKZ352</strain>
    </source>
</reference>
<organism evidence="2 3">
    <name type="scientific">Caenorhabditis auriculariae</name>
    <dbReference type="NCBI Taxonomy" id="2777116"/>
    <lineage>
        <taxon>Eukaryota</taxon>
        <taxon>Metazoa</taxon>
        <taxon>Ecdysozoa</taxon>
        <taxon>Nematoda</taxon>
        <taxon>Chromadorea</taxon>
        <taxon>Rhabditida</taxon>
        <taxon>Rhabditina</taxon>
        <taxon>Rhabditomorpha</taxon>
        <taxon>Rhabditoidea</taxon>
        <taxon>Rhabditidae</taxon>
        <taxon>Peloderinae</taxon>
        <taxon>Caenorhabditis</taxon>
    </lineage>
</organism>
<feature type="compositionally biased region" description="Polar residues" evidence="1">
    <location>
        <begin position="133"/>
        <end position="143"/>
    </location>
</feature>
<comment type="caution">
    <text evidence="2">The sequence shown here is derived from an EMBL/GenBank/DDBJ whole genome shotgun (WGS) entry which is preliminary data.</text>
</comment>
<evidence type="ECO:0000313" key="2">
    <source>
        <dbReference type="EMBL" id="CAD6188860.1"/>
    </source>
</evidence>
<evidence type="ECO:0000256" key="1">
    <source>
        <dbReference type="SAM" id="MobiDB-lite"/>
    </source>
</evidence>
<dbReference type="EMBL" id="CAJGYM010000009">
    <property type="protein sequence ID" value="CAD6188860.1"/>
    <property type="molecule type" value="Genomic_DNA"/>
</dbReference>